<dbReference type="Pfam" id="PF17963">
    <property type="entry name" value="Big_9"/>
    <property type="match status" value="6"/>
</dbReference>
<dbReference type="RefSeq" id="WP_131906703.1">
    <property type="nucleotide sequence ID" value="NZ_BAAAFU010000001.1"/>
</dbReference>
<dbReference type="NCBIfam" id="NF012211">
    <property type="entry name" value="tand_rpt_95"/>
    <property type="match status" value="6"/>
</dbReference>
<dbReference type="Gene3D" id="2.60.40.3440">
    <property type="match status" value="1"/>
</dbReference>
<dbReference type="InterPro" id="IPR032179">
    <property type="entry name" value="Cry22Aa_Ig-like"/>
</dbReference>
<comment type="caution">
    <text evidence="4">The sequence shown here is derived from an EMBL/GenBank/DDBJ whole genome shotgun (WGS) entry which is preliminary data.</text>
</comment>
<evidence type="ECO:0000313" key="5">
    <source>
        <dbReference type="Proteomes" id="UP000294887"/>
    </source>
</evidence>
<dbReference type="InterPro" id="IPR013783">
    <property type="entry name" value="Ig-like_fold"/>
</dbReference>
<feature type="chain" id="PRO_5020972723" evidence="2">
    <location>
        <begin position="24"/>
        <end position="1025"/>
    </location>
</feature>
<accession>A0A4R1EY49</accession>
<feature type="signal peptide" evidence="2">
    <location>
        <begin position="1"/>
        <end position="23"/>
    </location>
</feature>
<dbReference type="PANTHER" id="PTHR34720:SF9">
    <property type="entry name" value="BLR4714 PROTEIN"/>
    <property type="match status" value="1"/>
</dbReference>
<dbReference type="AlphaFoldDB" id="A0A4R1EY49"/>
<evidence type="ECO:0000313" key="4">
    <source>
        <dbReference type="EMBL" id="TCJ84982.1"/>
    </source>
</evidence>
<feature type="region of interest" description="Disordered" evidence="1">
    <location>
        <begin position="772"/>
        <end position="792"/>
    </location>
</feature>
<dbReference type="EMBL" id="SMFQ01000004">
    <property type="protein sequence ID" value="TCJ84982.1"/>
    <property type="molecule type" value="Genomic_DNA"/>
</dbReference>
<gene>
    <name evidence="4" type="ORF">EV695_2947</name>
</gene>
<keyword evidence="2" id="KW-0732">Signal</keyword>
<dbReference type="Pfam" id="PF16403">
    <property type="entry name" value="Bact_surface_Ig-like"/>
    <property type="match status" value="1"/>
</dbReference>
<name>A0A4R1EY49_9GAMM</name>
<proteinExistence type="predicted"/>
<sequence>MKLNGSLSIVFAASLSIILSACGGGGSSSSASSDSTDNSNSNDTVDVVISDAPSVTALPRIVNTTNWKSAPLLTPQSDTDLEVEVVGNELLITIQSDNLSHGDHVQIYLDTDNTAATGFQFENQAWSQSGVDFIIEDGDLFKSTANDTTWSWDTNAGDITYAVSIDKLKINIDLTLLGDICNNLNVGVMTRDDDWNIATFYPISAKMQSFTLSYCSTTPVDTEAPFLSLIGANPLNLEVGSIYSELGATAIDNIDGDLSTGIVISSNVNTAVAGSYTVNYSVKDNAGNKATKTRKVEITAVTPEGITVDGNASDWINIPTLTSSSNGIMKVTDDAEKIYILVNADNLNENTQIFMDTDNRASTGLDLAAHMSGWSAGADYMLENNSLDKSTSNSALWAWDYTIGDTEFVKAGNILEVAIKKSDFEYLGNKIPMAFMSRDENWNVMYQIPEQAMPVYTLLFPTNSNQVKANADRITVANAGSITINVLANDISYSGSALEIILIDELPSHGTATIVSNKIKYKADAGFTGTDTFSYSIADVATGLYEDVATVTVEVAAPTNSAPIAKNDSASAPYNTQIAVNVLENDSDADGDTLSISSVGEAGNGQAVSSGGNIIYTPNTSFTGTDSVSYEISDGNGGTASAVLTITVQSIPNQDPEAKDDSVTTVETNEASISVLRNDFDPDGDNLAIIQISQGSNGTVTHNSNSAFIRYTANTGFLGTDTFTYIISDGNGGTDKALVTIVVTKNNPPVAVDDNVTTDGINTLRIRVKDNDFDPDNNGTDLTNDYTQPSNGTVARNTPSTLDYTPNPTFTGTDTFSYTIQDRSGATATATVFVTVPNNSPDAVEDVADVDFDKTVLVNVLANDTDPDGDTLSVESIVQPTVGSAVLNNDGTILFNPEGNIGSITVFYTVSDGRGGTDVAALTVASTDPNDGNDAYPSITNEVVTTPKNTAIFIDVLANDSDADGDVLILDQISPPDNGTAVKQSGGGVLYTPNPGFVGTDIFYYGVHDGHGHNGSGNVTITVTE</sequence>
<protein>
    <submittedName>
        <fullName evidence="4">Uncharacterized protein DUF5011</fullName>
    </submittedName>
</protein>
<dbReference type="Gene3D" id="2.60.40.10">
    <property type="entry name" value="Immunoglobulins"/>
    <property type="match status" value="1"/>
</dbReference>
<feature type="compositionally biased region" description="Polar residues" evidence="1">
    <location>
        <begin position="777"/>
        <end position="792"/>
    </location>
</feature>
<dbReference type="PROSITE" id="PS51257">
    <property type="entry name" value="PROKAR_LIPOPROTEIN"/>
    <property type="match status" value="1"/>
</dbReference>
<dbReference type="SUPFAM" id="SSF49344">
    <property type="entry name" value="CBD9-like"/>
    <property type="match status" value="1"/>
</dbReference>
<dbReference type="OrthoDB" id="5902819at2"/>
<evidence type="ECO:0000259" key="3">
    <source>
        <dbReference type="Pfam" id="PF16403"/>
    </source>
</evidence>
<keyword evidence="5" id="KW-1185">Reference proteome</keyword>
<reference evidence="4 5" key="1">
    <citation type="submission" date="2019-03" db="EMBL/GenBank/DDBJ databases">
        <title>Genomic Encyclopedia of Type Strains, Phase IV (KMG-IV): sequencing the most valuable type-strain genomes for metagenomic binning, comparative biology and taxonomic classification.</title>
        <authorList>
            <person name="Goeker M."/>
        </authorList>
    </citation>
    <scope>NUCLEOTIDE SEQUENCE [LARGE SCALE GENOMIC DNA]</scope>
    <source>
        <strain evidence="4 5">DSM 24830</strain>
    </source>
</reference>
<evidence type="ECO:0000256" key="2">
    <source>
        <dbReference type="SAM" id="SignalP"/>
    </source>
</evidence>
<dbReference type="Gene3D" id="2.60.40.2810">
    <property type="match status" value="5"/>
</dbReference>
<organism evidence="4 5">
    <name type="scientific">Cocleimonas flava</name>
    <dbReference type="NCBI Taxonomy" id="634765"/>
    <lineage>
        <taxon>Bacteria</taxon>
        <taxon>Pseudomonadati</taxon>
        <taxon>Pseudomonadota</taxon>
        <taxon>Gammaproteobacteria</taxon>
        <taxon>Thiotrichales</taxon>
        <taxon>Thiotrichaceae</taxon>
        <taxon>Cocleimonas</taxon>
    </lineage>
</organism>
<dbReference type="Proteomes" id="UP000294887">
    <property type="component" value="Unassembled WGS sequence"/>
</dbReference>
<dbReference type="PANTHER" id="PTHR34720">
    <property type="entry name" value="MICROCYSTIN DEPENDENT PROTEIN"/>
    <property type="match status" value="1"/>
</dbReference>
<feature type="domain" description="Pesticidal crystal protein Cry22Aa Ig-like" evidence="3">
    <location>
        <begin position="228"/>
        <end position="298"/>
    </location>
</feature>
<evidence type="ECO:0000256" key="1">
    <source>
        <dbReference type="SAM" id="MobiDB-lite"/>
    </source>
</evidence>